<dbReference type="AlphaFoldDB" id="A0A9D9DWL5"/>
<dbReference type="PANTHER" id="PTHR13939">
    <property type="entry name" value="NICOTINAMIDE-NUCLEOTIDE AMIDOHYDROLASE PNCC"/>
    <property type="match status" value="1"/>
</dbReference>
<evidence type="ECO:0000256" key="1">
    <source>
        <dbReference type="HAMAP-Rule" id="MF_00226"/>
    </source>
</evidence>
<dbReference type="Proteomes" id="UP000823611">
    <property type="component" value="Unassembled WGS sequence"/>
</dbReference>
<evidence type="ECO:0000313" key="3">
    <source>
        <dbReference type="EMBL" id="MBO8434838.1"/>
    </source>
</evidence>
<dbReference type="InterPro" id="IPR036653">
    <property type="entry name" value="CinA-like_C"/>
</dbReference>
<dbReference type="InterPro" id="IPR001453">
    <property type="entry name" value="MoaB/Mog_dom"/>
</dbReference>
<gene>
    <name evidence="1" type="primary">cinA</name>
    <name evidence="3" type="ORF">IAC55_05920</name>
</gene>
<dbReference type="Pfam" id="PF00994">
    <property type="entry name" value="MoCF_biosynth"/>
    <property type="match status" value="1"/>
</dbReference>
<dbReference type="InterPro" id="IPR008136">
    <property type="entry name" value="CinA_C"/>
</dbReference>
<dbReference type="Gene3D" id="3.30.70.2860">
    <property type="match status" value="1"/>
</dbReference>
<name>A0A9D9DWL5_9FIRM</name>
<dbReference type="NCBIfam" id="TIGR00199">
    <property type="entry name" value="PncC_domain"/>
    <property type="match status" value="1"/>
</dbReference>
<dbReference type="Pfam" id="PF02464">
    <property type="entry name" value="CinA"/>
    <property type="match status" value="1"/>
</dbReference>
<organism evidence="3 4">
    <name type="scientific">Candidatus Fimicola merdigallinarum</name>
    <dbReference type="NCBI Taxonomy" id="2840819"/>
    <lineage>
        <taxon>Bacteria</taxon>
        <taxon>Bacillati</taxon>
        <taxon>Bacillota</taxon>
        <taxon>Clostridia</taxon>
        <taxon>Lachnospirales</taxon>
        <taxon>Lachnospiraceae</taxon>
        <taxon>Lachnospiraceae incertae sedis</taxon>
        <taxon>Candidatus Fimicola</taxon>
    </lineage>
</organism>
<comment type="similarity">
    <text evidence="1">Belongs to the CinA family.</text>
</comment>
<comment type="caution">
    <text evidence="3">The sequence shown here is derived from an EMBL/GenBank/DDBJ whole genome shotgun (WGS) entry which is preliminary data.</text>
</comment>
<proteinExistence type="inferred from homology"/>
<dbReference type="PANTHER" id="PTHR13939:SF0">
    <property type="entry name" value="NMN AMIDOHYDROLASE-LIKE PROTEIN YFAY"/>
    <property type="match status" value="1"/>
</dbReference>
<reference evidence="3" key="2">
    <citation type="journal article" date="2021" name="PeerJ">
        <title>Extensive microbial diversity within the chicken gut microbiome revealed by metagenomics and culture.</title>
        <authorList>
            <person name="Gilroy R."/>
            <person name="Ravi A."/>
            <person name="Getino M."/>
            <person name="Pursley I."/>
            <person name="Horton D.L."/>
            <person name="Alikhan N.F."/>
            <person name="Baker D."/>
            <person name="Gharbi K."/>
            <person name="Hall N."/>
            <person name="Watson M."/>
            <person name="Adriaenssens E.M."/>
            <person name="Foster-Nyarko E."/>
            <person name="Jarju S."/>
            <person name="Secka A."/>
            <person name="Antonio M."/>
            <person name="Oren A."/>
            <person name="Chaudhuri R.R."/>
            <person name="La Ragione R."/>
            <person name="Hildebrand F."/>
            <person name="Pallen M.J."/>
        </authorList>
    </citation>
    <scope>NUCLEOTIDE SEQUENCE</scope>
    <source>
        <strain evidence="3">F6-4510</strain>
    </source>
</reference>
<dbReference type="SUPFAM" id="SSF53218">
    <property type="entry name" value="Molybdenum cofactor biosynthesis proteins"/>
    <property type="match status" value="1"/>
</dbReference>
<dbReference type="NCBIfam" id="NF001813">
    <property type="entry name" value="PRK00549.1"/>
    <property type="match status" value="1"/>
</dbReference>
<sequence>MNAEILAVGTEILLGDILNTNAQYLSKELAQLGIGVYYQTVVGDNPERLENAIFDAFSRADLVITTGGLGPTADDLTKETGAKYFGKELVLDEKAFNEIKEYFKKTNRTMTENNVKQAYVPEGAKVLYNKNGTAPGIIVEENGKILVMLPGPPKETVPMFEEYVKPFLSSKQDYTLVSRVLRVASIGESKMETLVKDLIENGENPTVAPYAKDNEAILRITAKGKTEEDAIKLIEPVANEIYSRLGNAIYGEGDEELHFVVAKMLIERNLTIATSESCTGGLLAGTLIDYPGISKVFMDGVVSYSNEAKMKRLGVSEESLKKYGAVSYQVAEEMAMGIAKTSGTNVGISTTGIAGPDGGTEEKPVGLVYVGLCINGKVKSKELRLVGNRERIRRKAVYSALNWLRKELLEID</sequence>
<dbReference type="HAMAP" id="MF_00226_B">
    <property type="entry name" value="CinA_B"/>
    <property type="match status" value="1"/>
</dbReference>
<dbReference type="EMBL" id="JADIMX010000111">
    <property type="protein sequence ID" value="MBO8434838.1"/>
    <property type="molecule type" value="Genomic_DNA"/>
</dbReference>
<dbReference type="InterPro" id="IPR036425">
    <property type="entry name" value="MoaB/Mog-like_dom_sf"/>
</dbReference>
<dbReference type="NCBIfam" id="TIGR00177">
    <property type="entry name" value="molyb_syn"/>
    <property type="match status" value="1"/>
</dbReference>
<dbReference type="SUPFAM" id="SSF142433">
    <property type="entry name" value="CinA-like"/>
    <property type="match status" value="1"/>
</dbReference>
<feature type="domain" description="MoaB/Mog" evidence="2">
    <location>
        <begin position="4"/>
        <end position="170"/>
    </location>
</feature>
<dbReference type="CDD" id="cd00885">
    <property type="entry name" value="cinA"/>
    <property type="match status" value="1"/>
</dbReference>
<evidence type="ECO:0000313" key="4">
    <source>
        <dbReference type="Proteomes" id="UP000823611"/>
    </source>
</evidence>
<dbReference type="PIRSF" id="PIRSF006728">
    <property type="entry name" value="CinA"/>
    <property type="match status" value="1"/>
</dbReference>
<dbReference type="Gene3D" id="3.90.950.20">
    <property type="entry name" value="CinA-like"/>
    <property type="match status" value="1"/>
</dbReference>
<reference evidence="3" key="1">
    <citation type="submission" date="2020-10" db="EMBL/GenBank/DDBJ databases">
        <authorList>
            <person name="Gilroy R."/>
        </authorList>
    </citation>
    <scope>NUCLEOTIDE SEQUENCE</scope>
    <source>
        <strain evidence="3">F6-4510</strain>
    </source>
</reference>
<dbReference type="InterPro" id="IPR050101">
    <property type="entry name" value="CinA"/>
</dbReference>
<dbReference type="Gene3D" id="3.40.980.10">
    <property type="entry name" value="MoaB/Mog-like domain"/>
    <property type="match status" value="1"/>
</dbReference>
<dbReference type="SMART" id="SM00852">
    <property type="entry name" value="MoCF_biosynth"/>
    <property type="match status" value="1"/>
</dbReference>
<dbReference type="InterPro" id="IPR041424">
    <property type="entry name" value="CinA_KH"/>
</dbReference>
<dbReference type="InterPro" id="IPR008135">
    <property type="entry name" value="Competence-induced_CinA"/>
</dbReference>
<dbReference type="NCBIfam" id="TIGR00200">
    <property type="entry name" value="cinA_nterm"/>
    <property type="match status" value="1"/>
</dbReference>
<protein>
    <recommendedName>
        <fullName evidence="1">Putative competence-damage inducible protein</fullName>
    </recommendedName>
</protein>
<accession>A0A9D9DWL5</accession>
<dbReference type="Pfam" id="PF18146">
    <property type="entry name" value="CinA_KH"/>
    <property type="match status" value="1"/>
</dbReference>
<evidence type="ECO:0000259" key="2">
    <source>
        <dbReference type="SMART" id="SM00852"/>
    </source>
</evidence>